<dbReference type="SUPFAM" id="SSF53850">
    <property type="entry name" value="Periplasmic binding protein-like II"/>
    <property type="match status" value="1"/>
</dbReference>
<evidence type="ECO:0000313" key="7">
    <source>
        <dbReference type="Proteomes" id="UP000436911"/>
    </source>
</evidence>
<dbReference type="EMBL" id="JACXXJ020000003">
    <property type="protein sequence ID" value="MBF2714199.1"/>
    <property type="molecule type" value="Genomic_DNA"/>
</dbReference>
<dbReference type="Gene3D" id="3.40.190.10">
    <property type="entry name" value="Periplasmic binding protein-like II"/>
    <property type="match status" value="2"/>
</dbReference>
<evidence type="ECO:0000256" key="2">
    <source>
        <dbReference type="ARBA" id="ARBA00022729"/>
    </source>
</evidence>
<protein>
    <submittedName>
        <fullName evidence="5">Amino acid ABC transporter</fullName>
    </submittedName>
    <submittedName>
        <fullName evidence="6">Transporter substrate-binding domain-containing protein</fullName>
    </submittedName>
</protein>
<gene>
    <name evidence="5" type="ORF">DXT89_24645</name>
    <name evidence="6" type="ORF">IEI95_008060</name>
</gene>
<evidence type="ECO:0000313" key="5">
    <source>
        <dbReference type="EMBL" id="KAA3520773.1"/>
    </source>
</evidence>
<evidence type="ECO:0000256" key="1">
    <source>
        <dbReference type="ARBA" id="ARBA00004418"/>
    </source>
</evidence>
<evidence type="ECO:0000313" key="6">
    <source>
        <dbReference type="EMBL" id="MBF2714199.1"/>
    </source>
</evidence>
<organism evidence="5 7">
    <name type="scientific">Agrobacterium vitis</name>
    <name type="common">Rhizobium vitis</name>
    <dbReference type="NCBI Taxonomy" id="373"/>
    <lineage>
        <taxon>Bacteria</taxon>
        <taxon>Pseudomonadati</taxon>
        <taxon>Pseudomonadota</taxon>
        <taxon>Alphaproteobacteria</taxon>
        <taxon>Hyphomicrobiales</taxon>
        <taxon>Rhizobiaceae</taxon>
        <taxon>Rhizobium/Agrobacterium group</taxon>
        <taxon>Agrobacterium</taxon>
    </lineage>
</organism>
<dbReference type="PANTHER" id="PTHR35936">
    <property type="entry name" value="MEMBRANE-BOUND LYTIC MUREIN TRANSGLYCOSYLASE F"/>
    <property type="match status" value="1"/>
</dbReference>
<dbReference type="PANTHER" id="PTHR35936:SF17">
    <property type="entry name" value="ARGININE-BINDING EXTRACELLULAR PROTEIN ARTP"/>
    <property type="match status" value="1"/>
</dbReference>
<dbReference type="GO" id="GO:0042597">
    <property type="term" value="C:periplasmic space"/>
    <property type="evidence" value="ECO:0007669"/>
    <property type="project" value="UniProtKB-SubCell"/>
</dbReference>
<dbReference type="Pfam" id="PF00497">
    <property type="entry name" value="SBP_bac_3"/>
    <property type="match status" value="1"/>
</dbReference>
<sequence length="267" mass="28693">MAIRKTLAIIGILGAMAVTVAAKAAADSFSDIKTAGKIRVAIDLASPPNGMLDAGLKPVGSDVETAELLARDWGVQLELIQTTGATRIPNLQTNKADVVISTLAVTPERKQVIAFSKPYSGQLSMVAAPASLQIRDWTDLRGKVVTVCRGTTQDTDMTKRATEFGYTIARYDDEGAMVTAAVSGQATIVASSEALIKQIAVKSKGNPFEPKFTIRVFDLAIGVRKNEPELLAALDQWVADNLKNGKLNDIYQRHHGHALPKEVVERK</sequence>
<feature type="chain" id="PRO_5044389166" evidence="3">
    <location>
        <begin position="25"/>
        <end position="267"/>
    </location>
</feature>
<keyword evidence="2 3" id="KW-0732">Signal</keyword>
<dbReference type="Proteomes" id="UP000655037">
    <property type="component" value="Unassembled WGS sequence"/>
</dbReference>
<reference evidence="6" key="2">
    <citation type="submission" date="2020-11" db="EMBL/GenBank/DDBJ databases">
        <title>Agrobacterium vitis strain K377 genome.</title>
        <authorList>
            <person name="Xi H."/>
        </authorList>
    </citation>
    <scope>NUCLEOTIDE SEQUENCE</scope>
    <source>
        <strain evidence="6">K377</strain>
    </source>
</reference>
<dbReference type="SMART" id="SM00062">
    <property type="entry name" value="PBPb"/>
    <property type="match status" value="1"/>
</dbReference>
<dbReference type="AlphaFoldDB" id="A0A368NJM9"/>
<proteinExistence type="predicted"/>
<comment type="subcellular location">
    <subcellularLocation>
        <location evidence="1">Periplasm</location>
    </subcellularLocation>
</comment>
<dbReference type="EMBL" id="QUSG01000025">
    <property type="protein sequence ID" value="KAA3520773.1"/>
    <property type="molecule type" value="Genomic_DNA"/>
</dbReference>
<dbReference type="InterPro" id="IPR001638">
    <property type="entry name" value="Solute-binding_3/MltF_N"/>
</dbReference>
<evidence type="ECO:0000256" key="3">
    <source>
        <dbReference type="SAM" id="SignalP"/>
    </source>
</evidence>
<name>A0A368NJM9_AGRVI</name>
<dbReference type="OrthoDB" id="6192933at2"/>
<evidence type="ECO:0000259" key="4">
    <source>
        <dbReference type="SMART" id="SM00062"/>
    </source>
</evidence>
<feature type="domain" description="Solute-binding protein family 3/N-terminal" evidence="4">
    <location>
        <begin position="37"/>
        <end position="258"/>
    </location>
</feature>
<dbReference type="Proteomes" id="UP000436911">
    <property type="component" value="Unassembled WGS sequence"/>
</dbReference>
<accession>A0A368NJM9</accession>
<comment type="caution">
    <text evidence="5">The sequence shown here is derived from an EMBL/GenBank/DDBJ whole genome shotgun (WGS) entry which is preliminary data.</text>
</comment>
<dbReference type="RefSeq" id="WP_081088927.1">
    <property type="nucleotide sequence ID" value="NZ_JACXXJ020000003.1"/>
</dbReference>
<reference evidence="5 7" key="1">
    <citation type="submission" date="2018-08" db="EMBL/GenBank/DDBJ databases">
        <title>Genome sequencing of Agrobacterium vitis strain ICMP 10754.</title>
        <authorList>
            <person name="Visnovsky S.B."/>
            <person name="Pitman A.R."/>
        </authorList>
    </citation>
    <scope>NUCLEOTIDE SEQUENCE [LARGE SCALE GENOMIC DNA]</scope>
    <source>
        <strain evidence="5 7">ICMP 10754</strain>
    </source>
</reference>
<feature type="signal peptide" evidence="3">
    <location>
        <begin position="1"/>
        <end position="24"/>
    </location>
</feature>